<dbReference type="RefSeq" id="WP_180094471.1">
    <property type="nucleotide sequence ID" value="NZ_JACCGK010000016.1"/>
</dbReference>
<protein>
    <submittedName>
        <fullName evidence="2">Uncharacterized protein</fullName>
    </submittedName>
</protein>
<dbReference type="EMBL" id="JACCGK010000016">
    <property type="protein sequence ID" value="NYT74241.1"/>
    <property type="molecule type" value="Genomic_DNA"/>
</dbReference>
<comment type="caution">
    <text evidence="2">The sequence shown here is derived from an EMBL/GenBank/DDBJ whole genome shotgun (WGS) entry which is preliminary data.</text>
</comment>
<name>A0A7Z0SPR7_9GAMM</name>
<organism evidence="2 3">
    <name type="scientific">Vreelandella sedimenti</name>
    <dbReference type="NCBI Taxonomy" id="2729618"/>
    <lineage>
        <taxon>Bacteria</taxon>
        <taxon>Pseudomonadati</taxon>
        <taxon>Pseudomonadota</taxon>
        <taxon>Gammaproteobacteria</taxon>
        <taxon>Oceanospirillales</taxon>
        <taxon>Halomonadaceae</taxon>
        <taxon>Vreelandella</taxon>
    </lineage>
</organism>
<proteinExistence type="predicted"/>
<keyword evidence="1" id="KW-0812">Transmembrane</keyword>
<evidence type="ECO:0000256" key="1">
    <source>
        <dbReference type="SAM" id="Phobius"/>
    </source>
</evidence>
<reference evidence="2 3" key="1">
    <citation type="submission" date="2020-07" db="EMBL/GenBank/DDBJ databases">
        <title>Halomonas sp. QX-2 draft genome sequence.</title>
        <authorList>
            <person name="Qiu X."/>
        </authorList>
    </citation>
    <scope>NUCLEOTIDE SEQUENCE [LARGE SCALE GENOMIC DNA]</scope>
    <source>
        <strain evidence="2 3">QX-2</strain>
    </source>
</reference>
<evidence type="ECO:0000313" key="2">
    <source>
        <dbReference type="EMBL" id="NYT74241.1"/>
    </source>
</evidence>
<sequence length="193" mass="21632">MDVSSASDVVAIFSLPLTVIATIAAAVAAWFAGKAINDSTKQRKQDLRFMYAQRAVKLSDILKLHYRDIDNIDQQLEFSTTSVTHLAMSLGLPLDDLLHEAKVCESLAQAIGEDAAGEMARLLELLNCMKLEHTRNIESTYSAMSADRKESEVWMNAYSKREKLKKSKEEKNLFQNSFSALTQSIQDAYKVKH</sequence>
<accession>A0A7Z0SPR7</accession>
<evidence type="ECO:0000313" key="3">
    <source>
        <dbReference type="Proteomes" id="UP000520876"/>
    </source>
</evidence>
<feature type="transmembrane region" description="Helical" evidence="1">
    <location>
        <begin position="12"/>
        <end position="33"/>
    </location>
</feature>
<gene>
    <name evidence="2" type="ORF">HZU72_17660</name>
</gene>
<keyword evidence="1" id="KW-1133">Transmembrane helix</keyword>
<keyword evidence="3" id="KW-1185">Reference proteome</keyword>
<dbReference type="Proteomes" id="UP000520876">
    <property type="component" value="Unassembled WGS sequence"/>
</dbReference>
<keyword evidence="1" id="KW-0472">Membrane</keyword>
<dbReference type="AlphaFoldDB" id="A0A7Z0SPR7"/>